<name>A0A2V1JTP1_EUBRA</name>
<keyword evidence="2" id="KW-1185">Reference proteome</keyword>
<organism evidence="1 2">
    <name type="scientific">Eubacterium ramulus</name>
    <dbReference type="NCBI Taxonomy" id="39490"/>
    <lineage>
        <taxon>Bacteria</taxon>
        <taxon>Bacillati</taxon>
        <taxon>Bacillota</taxon>
        <taxon>Clostridia</taxon>
        <taxon>Eubacteriales</taxon>
        <taxon>Eubacteriaceae</taxon>
        <taxon>Eubacterium</taxon>
    </lineage>
</organism>
<dbReference type="AlphaFoldDB" id="A0A2V1JTP1"/>
<reference evidence="1 2" key="1">
    <citation type="submission" date="2014-09" db="EMBL/GenBank/DDBJ databases">
        <title>Butyrate-producing bacteria isolated from human gut.</title>
        <authorList>
            <person name="Zhang Q."/>
            <person name="Zhao L."/>
        </authorList>
    </citation>
    <scope>NUCLEOTIDE SEQUENCE [LARGE SCALE GENOMIC DNA]</scope>
    <source>
        <strain evidence="1 2">21</strain>
    </source>
</reference>
<comment type="caution">
    <text evidence="1">The sequence shown here is derived from an EMBL/GenBank/DDBJ whole genome shotgun (WGS) entry which is preliminary data.</text>
</comment>
<accession>A0A2V1JTP1</accession>
<sequence length="206" mass="24011">MAVAENGIFEVSKNKYSKCYRFQDINYTTATEDEQIDIFERYCKFLNSLDCNYKITINNKNKNMDELRDKVLIAEKNDGFNNYRRIYNDIIEEKIIEGRQGIEQERYLTITIERKNFEEAKAQFATLEATIHNPDIGWETADEYLSGNVRDKLKLSGGDIKAVQGDSGHAQADMVTEVYGHILDENRKKNAQLIKLINRQLFFPFL</sequence>
<proteinExistence type="predicted"/>
<evidence type="ECO:0000313" key="1">
    <source>
        <dbReference type="EMBL" id="PWE87576.1"/>
    </source>
</evidence>
<gene>
    <name evidence="1" type="ORF">LG34_03305</name>
</gene>
<protein>
    <submittedName>
        <fullName evidence="1">Uncharacterized protein</fullName>
    </submittedName>
</protein>
<dbReference type="EMBL" id="JRFU01000029">
    <property type="protein sequence ID" value="PWE87576.1"/>
    <property type="molecule type" value="Genomic_DNA"/>
</dbReference>
<dbReference type="Proteomes" id="UP000245288">
    <property type="component" value="Unassembled WGS sequence"/>
</dbReference>
<dbReference type="RefSeq" id="WP_431602596.1">
    <property type="nucleotide sequence ID" value="NZ_JRFU01000029.1"/>
</dbReference>
<evidence type="ECO:0000313" key="2">
    <source>
        <dbReference type="Proteomes" id="UP000245288"/>
    </source>
</evidence>